<accession>A0ABW5GA76</accession>
<dbReference type="PROSITE" id="PS00092">
    <property type="entry name" value="N6_MTASE"/>
    <property type="match status" value="1"/>
</dbReference>
<gene>
    <name evidence="3" type="ORF">ACFSYJ_05180</name>
</gene>
<dbReference type="CDD" id="cd02440">
    <property type="entry name" value="AdoMet_MTases"/>
    <property type="match status" value="1"/>
</dbReference>
<keyword evidence="3" id="KW-0489">Methyltransferase</keyword>
<dbReference type="InterPro" id="IPR003356">
    <property type="entry name" value="DNA_methylase_A-5"/>
</dbReference>
<protein>
    <submittedName>
        <fullName evidence="3">N-6 DNA methylase</fullName>
    </submittedName>
</protein>
<evidence type="ECO:0000313" key="3">
    <source>
        <dbReference type="EMBL" id="MFD2457975.1"/>
    </source>
</evidence>
<dbReference type="InterPro" id="IPR052916">
    <property type="entry name" value="Type-I_RE_MTase_Subunit"/>
</dbReference>
<dbReference type="Proteomes" id="UP001597419">
    <property type="component" value="Unassembled WGS sequence"/>
</dbReference>
<dbReference type="SUPFAM" id="SSF53335">
    <property type="entry name" value="S-adenosyl-L-methionine-dependent methyltransferases"/>
    <property type="match status" value="1"/>
</dbReference>
<dbReference type="EMBL" id="JBHUKU010000003">
    <property type="protein sequence ID" value="MFD2457975.1"/>
    <property type="molecule type" value="Genomic_DNA"/>
</dbReference>
<organism evidence="3 4">
    <name type="scientific">Amycolatopsis samaneae</name>
    <dbReference type="NCBI Taxonomy" id="664691"/>
    <lineage>
        <taxon>Bacteria</taxon>
        <taxon>Bacillati</taxon>
        <taxon>Actinomycetota</taxon>
        <taxon>Actinomycetes</taxon>
        <taxon>Pseudonocardiales</taxon>
        <taxon>Pseudonocardiaceae</taxon>
        <taxon>Amycolatopsis</taxon>
    </lineage>
</organism>
<dbReference type="GO" id="GO:0032259">
    <property type="term" value="P:methylation"/>
    <property type="evidence" value="ECO:0007669"/>
    <property type="project" value="UniProtKB-KW"/>
</dbReference>
<name>A0ABW5GA76_9PSEU</name>
<evidence type="ECO:0000259" key="2">
    <source>
        <dbReference type="Pfam" id="PF02384"/>
    </source>
</evidence>
<dbReference type="RefSeq" id="WP_345395865.1">
    <property type="nucleotide sequence ID" value="NZ_BAABHG010000007.1"/>
</dbReference>
<keyword evidence="4" id="KW-1185">Reference proteome</keyword>
<dbReference type="GO" id="GO:0008168">
    <property type="term" value="F:methyltransferase activity"/>
    <property type="evidence" value="ECO:0007669"/>
    <property type="project" value="UniProtKB-KW"/>
</dbReference>
<dbReference type="PRINTS" id="PR00507">
    <property type="entry name" value="N12N6MTFRASE"/>
</dbReference>
<dbReference type="PANTHER" id="PTHR42998:SF1">
    <property type="entry name" value="TYPE I RESTRICTION ENZYME HINDI METHYLASE SUBUNIT"/>
    <property type="match status" value="1"/>
</dbReference>
<keyword evidence="1" id="KW-0680">Restriction system</keyword>
<dbReference type="PANTHER" id="PTHR42998">
    <property type="entry name" value="TYPE I RESTRICTION ENZYME HINDVIIP M PROTEIN-RELATED"/>
    <property type="match status" value="1"/>
</dbReference>
<reference evidence="4" key="1">
    <citation type="journal article" date="2019" name="Int. J. Syst. Evol. Microbiol.">
        <title>The Global Catalogue of Microorganisms (GCM) 10K type strain sequencing project: providing services to taxonomists for standard genome sequencing and annotation.</title>
        <authorList>
            <consortium name="The Broad Institute Genomics Platform"/>
            <consortium name="The Broad Institute Genome Sequencing Center for Infectious Disease"/>
            <person name="Wu L."/>
            <person name="Ma J."/>
        </authorList>
    </citation>
    <scope>NUCLEOTIDE SEQUENCE [LARGE SCALE GENOMIC DNA]</scope>
    <source>
        <strain evidence="4">CGMCC 4.7643</strain>
    </source>
</reference>
<dbReference type="Gene3D" id="3.40.50.150">
    <property type="entry name" value="Vaccinia Virus protein VP39"/>
    <property type="match status" value="1"/>
</dbReference>
<evidence type="ECO:0000256" key="1">
    <source>
        <dbReference type="ARBA" id="ARBA00022747"/>
    </source>
</evidence>
<keyword evidence="3" id="KW-0808">Transferase</keyword>
<feature type="domain" description="DNA methylase adenine-specific" evidence="2">
    <location>
        <begin position="120"/>
        <end position="307"/>
    </location>
</feature>
<sequence length="585" mass="62553">MDDARISAVEIARLAGVGRAAVSNWRRRYPDFPAPIGGSASSPLFSLAAVQSWMRARGKHFELTTGERAWRRLRALGDDLELGTRLSRAGAYLAGRVRDLDPELATLLDELTAEIGDAAAFELLFGRYTEAHSRQLSNTPAPVARLLAGLAGRGAESVLDPACGFGTLLLAVDAPWVLGRDVDPVAASIAALRLALHGYDGEVREADSLREDDAGIGLADVVLCDPPFNERTWGHDELIGDTRWEYGLPPRGESELAWVQHCLAHVKPGGLVAILMPGAPASRRGGKRIRGNLLRAGALRAIFTLAPAGPDLWLLRRPEPGGRAPSTVLLAGPVDELSTVEKLWREYERDPGAAGTRIIDLLDDDIDLTPARRRNGTEHSGRAFAEAYDRFSALPLAIPSFAPGEAEPAFTTVGELIRAGVLELRHAPAKTADGDHPLLTLDDLAAGRAPTGRAASAAGEVVAEAGDVVGSVTGLARVHSGPSVRVGPALSVYRVDPERLDAWFLVGCLRAAELPANSGSTRFDVRRTRIPRHPVETQRELGRAFARLTAFDDAVREAAEIGHTLVRLGFAGLTEGRLEPGSPNR</sequence>
<proteinExistence type="predicted"/>
<dbReference type="InterPro" id="IPR002052">
    <property type="entry name" value="DNA_methylase_N6_adenine_CS"/>
</dbReference>
<evidence type="ECO:0000313" key="4">
    <source>
        <dbReference type="Proteomes" id="UP001597419"/>
    </source>
</evidence>
<dbReference type="InterPro" id="IPR029063">
    <property type="entry name" value="SAM-dependent_MTases_sf"/>
</dbReference>
<dbReference type="Pfam" id="PF02384">
    <property type="entry name" value="N6_Mtase"/>
    <property type="match status" value="1"/>
</dbReference>
<comment type="caution">
    <text evidence="3">The sequence shown here is derived from an EMBL/GenBank/DDBJ whole genome shotgun (WGS) entry which is preliminary data.</text>
</comment>